<dbReference type="AlphaFoldDB" id="A0A6A6FG89"/>
<organism evidence="1 2">
    <name type="scientific">Cercospora zeae-maydis SCOH1-5</name>
    <dbReference type="NCBI Taxonomy" id="717836"/>
    <lineage>
        <taxon>Eukaryota</taxon>
        <taxon>Fungi</taxon>
        <taxon>Dikarya</taxon>
        <taxon>Ascomycota</taxon>
        <taxon>Pezizomycotina</taxon>
        <taxon>Dothideomycetes</taxon>
        <taxon>Dothideomycetidae</taxon>
        <taxon>Mycosphaerellales</taxon>
        <taxon>Mycosphaerellaceae</taxon>
        <taxon>Cercospora</taxon>
    </lineage>
</organism>
<reference evidence="1" key="1">
    <citation type="journal article" date="2020" name="Stud. Mycol.">
        <title>101 Dothideomycetes genomes: a test case for predicting lifestyles and emergence of pathogens.</title>
        <authorList>
            <person name="Haridas S."/>
            <person name="Albert R."/>
            <person name="Binder M."/>
            <person name="Bloem J."/>
            <person name="Labutti K."/>
            <person name="Salamov A."/>
            <person name="Andreopoulos B."/>
            <person name="Baker S."/>
            <person name="Barry K."/>
            <person name="Bills G."/>
            <person name="Bluhm B."/>
            <person name="Cannon C."/>
            <person name="Castanera R."/>
            <person name="Culley D."/>
            <person name="Daum C."/>
            <person name="Ezra D."/>
            <person name="Gonzalez J."/>
            <person name="Henrissat B."/>
            <person name="Kuo A."/>
            <person name="Liang C."/>
            <person name="Lipzen A."/>
            <person name="Lutzoni F."/>
            <person name="Magnuson J."/>
            <person name="Mondo S."/>
            <person name="Nolan M."/>
            <person name="Ohm R."/>
            <person name="Pangilinan J."/>
            <person name="Park H.-J."/>
            <person name="Ramirez L."/>
            <person name="Alfaro M."/>
            <person name="Sun H."/>
            <person name="Tritt A."/>
            <person name="Yoshinaga Y."/>
            <person name="Zwiers L.-H."/>
            <person name="Turgeon B."/>
            <person name="Goodwin S."/>
            <person name="Spatafora J."/>
            <person name="Crous P."/>
            <person name="Grigoriev I."/>
        </authorList>
    </citation>
    <scope>NUCLEOTIDE SEQUENCE</scope>
    <source>
        <strain evidence="1">SCOH1-5</strain>
    </source>
</reference>
<accession>A0A6A6FG89</accession>
<protein>
    <submittedName>
        <fullName evidence="1">Uncharacterized protein</fullName>
    </submittedName>
</protein>
<dbReference type="Proteomes" id="UP000799539">
    <property type="component" value="Unassembled WGS sequence"/>
</dbReference>
<sequence length="102" mass="10910">MAVTATHHTCPSLAVPRRQAVSGAQRLLSREDQARKTTGTGTILNLLRFGFGAARNPFFPVTPAVHDQATITTLSISASNTQSQTCRSGHSLQTLLHSMPVN</sequence>
<proteinExistence type="predicted"/>
<keyword evidence="2" id="KW-1185">Reference proteome</keyword>
<dbReference type="EMBL" id="ML992673">
    <property type="protein sequence ID" value="KAF2212432.1"/>
    <property type="molecule type" value="Genomic_DNA"/>
</dbReference>
<name>A0A6A6FG89_9PEZI</name>
<gene>
    <name evidence="1" type="ORF">CERZMDRAFT_90757</name>
</gene>
<evidence type="ECO:0000313" key="1">
    <source>
        <dbReference type="EMBL" id="KAF2212432.1"/>
    </source>
</evidence>
<evidence type="ECO:0000313" key="2">
    <source>
        <dbReference type="Proteomes" id="UP000799539"/>
    </source>
</evidence>